<feature type="coiled-coil region" evidence="1">
    <location>
        <begin position="59"/>
        <end position="86"/>
    </location>
</feature>
<accession>A0A140LCH7</accession>
<name>A0A140LCH7_9FIRM</name>
<keyword evidence="1" id="KW-0175">Coiled coil</keyword>
<gene>
    <name evidence="2" type="ORF">AN619_02270</name>
</gene>
<reference evidence="2 3" key="1">
    <citation type="submission" date="2015-12" db="EMBL/GenBank/DDBJ databases">
        <title>Draft genome sequence of the thermoanaerobe Thermotalea metallivorans, an isolate from the runoff channel of the Great Artesian Basin, Australia.</title>
        <authorList>
            <person name="Patel B.K."/>
        </authorList>
    </citation>
    <scope>NUCLEOTIDE SEQUENCE [LARGE SCALE GENOMIC DNA]</scope>
    <source>
        <strain evidence="2 3">B2-1</strain>
    </source>
</reference>
<dbReference type="STRING" id="520762.AN619_02270"/>
<protein>
    <submittedName>
        <fullName evidence="2">Uncharacterized protein</fullName>
    </submittedName>
</protein>
<keyword evidence="3" id="KW-1185">Reference proteome</keyword>
<sequence length="95" mass="10899">MFINTGKYFYRSINEAREDLIGTQVVDIENNGSAIHLQDSNGREYTIDTTGEIPVVHAFSTEKERLEFLEDAIQVLIEKLNISEDELIEAMYNND</sequence>
<dbReference type="AlphaFoldDB" id="A0A140LCH7"/>
<dbReference type="Proteomes" id="UP000070456">
    <property type="component" value="Unassembled WGS sequence"/>
</dbReference>
<comment type="caution">
    <text evidence="2">The sequence shown here is derived from an EMBL/GenBank/DDBJ whole genome shotgun (WGS) entry which is preliminary data.</text>
</comment>
<evidence type="ECO:0000313" key="2">
    <source>
        <dbReference type="EMBL" id="KXG78252.1"/>
    </source>
</evidence>
<dbReference type="RefSeq" id="WP_068554249.1">
    <property type="nucleotide sequence ID" value="NZ_LOEE01000006.1"/>
</dbReference>
<evidence type="ECO:0000256" key="1">
    <source>
        <dbReference type="SAM" id="Coils"/>
    </source>
</evidence>
<organism evidence="2 3">
    <name type="scientific">Thermotalea metallivorans</name>
    <dbReference type="NCBI Taxonomy" id="520762"/>
    <lineage>
        <taxon>Bacteria</taxon>
        <taxon>Bacillati</taxon>
        <taxon>Bacillota</taxon>
        <taxon>Clostridia</taxon>
        <taxon>Peptostreptococcales</taxon>
        <taxon>Thermotaleaceae</taxon>
        <taxon>Thermotalea</taxon>
    </lineage>
</organism>
<evidence type="ECO:0000313" key="3">
    <source>
        <dbReference type="Proteomes" id="UP000070456"/>
    </source>
</evidence>
<proteinExistence type="predicted"/>
<dbReference type="EMBL" id="LOEE01000006">
    <property type="protein sequence ID" value="KXG78252.1"/>
    <property type="molecule type" value="Genomic_DNA"/>
</dbReference>